<keyword evidence="2" id="KW-1185">Reference proteome</keyword>
<comment type="caution">
    <text evidence="1">The sequence shown here is derived from an EMBL/GenBank/DDBJ whole genome shotgun (WGS) entry which is preliminary data.</text>
</comment>
<dbReference type="EMBL" id="JADBJN010000001">
    <property type="protein sequence ID" value="KAG5683381.1"/>
    <property type="molecule type" value="Genomic_DNA"/>
</dbReference>
<dbReference type="Proteomes" id="UP001107558">
    <property type="component" value="Chromosome 1"/>
</dbReference>
<organism evidence="1 2">
    <name type="scientific">Polypedilum vanderplanki</name>
    <name type="common">Sleeping chironomid midge</name>
    <dbReference type="NCBI Taxonomy" id="319348"/>
    <lineage>
        <taxon>Eukaryota</taxon>
        <taxon>Metazoa</taxon>
        <taxon>Ecdysozoa</taxon>
        <taxon>Arthropoda</taxon>
        <taxon>Hexapoda</taxon>
        <taxon>Insecta</taxon>
        <taxon>Pterygota</taxon>
        <taxon>Neoptera</taxon>
        <taxon>Endopterygota</taxon>
        <taxon>Diptera</taxon>
        <taxon>Nematocera</taxon>
        <taxon>Chironomoidea</taxon>
        <taxon>Chironomidae</taxon>
        <taxon>Chironominae</taxon>
        <taxon>Polypedilum</taxon>
        <taxon>Polypedilum</taxon>
    </lineage>
</organism>
<dbReference type="InterPro" id="IPR000092">
    <property type="entry name" value="Polyprenyl_synt"/>
</dbReference>
<protein>
    <submittedName>
        <fullName evidence="1">Uncharacterized protein</fullName>
    </submittedName>
</protein>
<accession>A0A9J6CN38</accession>
<dbReference type="GO" id="GO:0008299">
    <property type="term" value="P:isoprenoid biosynthetic process"/>
    <property type="evidence" value="ECO:0007669"/>
    <property type="project" value="InterPro"/>
</dbReference>
<sequence length="117" mass="13820">MWSKIINFWLKVPEDKMKIIDQVFEYFCDATFMIDDIIDQGLVRRGQEPPYLKYGYPSTVACLEYVHYKMIESEEAAGELLYADDLTEGKYTFATVYAIDILKDQEVYEILMSKPRY</sequence>
<dbReference type="Gene3D" id="1.10.600.10">
    <property type="entry name" value="Farnesyl Diphosphate Synthase"/>
    <property type="match status" value="1"/>
</dbReference>
<reference evidence="1" key="1">
    <citation type="submission" date="2021-03" db="EMBL/GenBank/DDBJ databases">
        <title>Chromosome level genome of the anhydrobiotic midge Polypedilum vanderplanki.</title>
        <authorList>
            <person name="Yoshida Y."/>
            <person name="Kikawada T."/>
            <person name="Gusev O."/>
        </authorList>
    </citation>
    <scope>NUCLEOTIDE SEQUENCE</scope>
    <source>
        <strain evidence="1">NIAS01</strain>
        <tissue evidence="1">Whole body or cell culture</tissue>
    </source>
</reference>
<evidence type="ECO:0000313" key="2">
    <source>
        <dbReference type="Proteomes" id="UP001107558"/>
    </source>
</evidence>
<dbReference type="GO" id="GO:0042811">
    <property type="term" value="P:pheromone biosynthetic process"/>
    <property type="evidence" value="ECO:0007669"/>
    <property type="project" value="UniProtKB-ARBA"/>
</dbReference>
<dbReference type="Pfam" id="PF00348">
    <property type="entry name" value="polyprenyl_synt"/>
    <property type="match status" value="1"/>
</dbReference>
<name>A0A9J6CN38_POLVA</name>
<dbReference type="OrthoDB" id="6904848at2759"/>
<dbReference type="InterPro" id="IPR008949">
    <property type="entry name" value="Isoprenoid_synthase_dom_sf"/>
</dbReference>
<proteinExistence type="predicted"/>
<dbReference type="SUPFAM" id="SSF48576">
    <property type="entry name" value="Terpenoid synthases"/>
    <property type="match status" value="1"/>
</dbReference>
<gene>
    <name evidence="1" type="ORF">PVAND_012666</name>
</gene>
<dbReference type="GO" id="GO:0004659">
    <property type="term" value="F:prenyltransferase activity"/>
    <property type="evidence" value="ECO:0007669"/>
    <property type="project" value="InterPro"/>
</dbReference>
<evidence type="ECO:0000313" key="1">
    <source>
        <dbReference type="EMBL" id="KAG5683381.1"/>
    </source>
</evidence>
<dbReference type="AlphaFoldDB" id="A0A9J6CN38"/>